<feature type="compositionally biased region" description="Polar residues" evidence="1">
    <location>
        <begin position="63"/>
        <end position="81"/>
    </location>
</feature>
<accession>A0A0L0FL22</accession>
<organism evidence="2 3">
    <name type="scientific">Sphaeroforma arctica JP610</name>
    <dbReference type="NCBI Taxonomy" id="667725"/>
    <lineage>
        <taxon>Eukaryota</taxon>
        <taxon>Ichthyosporea</taxon>
        <taxon>Ichthyophonida</taxon>
        <taxon>Sphaeroforma</taxon>
    </lineage>
</organism>
<gene>
    <name evidence="2" type="ORF">SARC_10055</name>
</gene>
<keyword evidence="3" id="KW-1185">Reference proteome</keyword>
<name>A0A0L0FL22_9EUKA</name>
<evidence type="ECO:0000256" key="1">
    <source>
        <dbReference type="SAM" id="MobiDB-lite"/>
    </source>
</evidence>
<evidence type="ECO:0000313" key="3">
    <source>
        <dbReference type="Proteomes" id="UP000054560"/>
    </source>
</evidence>
<feature type="compositionally biased region" description="Polar residues" evidence="1">
    <location>
        <begin position="15"/>
        <end position="24"/>
    </location>
</feature>
<dbReference type="GeneID" id="25910559"/>
<dbReference type="RefSeq" id="XP_014151386.1">
    <property type="nucleotide sequence ID" value="XM_014295911.1"/>
</dbReference>
<feature type="compositionally biased region" description="Basic and acidic residues" evidence="1">
    <location>
        <begin position="109"/>
        <end position="124"/>
    </location>
</feature>
<protein>
    <submittedName>
        <fullName evidence="2">Uncharacterized protein</fullName>
    </submittedName>
</protein>
<dbReference type="AlphaFoldDB" id="A0A0L0FL22"/>
<dbReference type="EMBL" id="KQ242718">
    <property type="protein sequence ID" value="KNC77484.1"/>
    <property type="molecule type" value="Genomic_DNA"/>
</dbReference>
<reference evidence="2 3" key="1">
    <citation type="submission" date="2011-02" db="EMBL/GenBank/DDBJ databases">
        <title>The Genome Sequence of Sphaeroforma arctica JP610.</title>
        <authorList>
            <consortium name="The Broad Institute Genome Sequencing Platform"/>
            <person name="Russ C."/>
            <person name="Cuomo C."/>
            <person name="Young S.K."/>
            <person name="Zeng Q."/>
            <person name="Gargeya S."/>
            <person name="Alvarado L."/>
            <person name="Berlin A."/>
            <person name="Chapman S.B."/>
            <person name="Chen Z."/>
            <person name="Freedman E."/>
            <person name="Gellesch M."/>
            <person name="Goldberg J."/>
            <person name="Griggs A."/>
            <person name="Gujja S."/>
            <person name="Heilman E."/>
            <person name="Heiman D."/>
            <person name="Howarth C."/>
            <person name="Mehta T."/>
            <person name="Neiman D."/>
            <person name="Pearson M."/>
            <person name="Roberts A."/>
            <person name="Saif S."/>
            <person name="Shea T."/>
            <person name="Shenoy N."/>
            <person name="Sisk P."/>
            <person name="Stolte C."/>
            <person name="Sykes S."/>
            <person name="White J."/>
            <person name="Yandava C."/>
            <person name="Burger G."/>
            <person name="Gray M.W."/>
            <person name="Holland P.W.H."/>
            <person name="King N."/>
            <person name="Lang F.B.F."/>
            <person name="Roger A.J."/>
            <person name="Ruiz-Trillo I."/>
            <person name="Haas B."/>
            <person name="Nusbaum C."/>
            <person name="Birren B."/>
        </authorList>
    </citation>
    <scope>NUCLEOTIDE SEQUENCE [LARGE SCALE GENOMIC DNA]</scope>
    <source>
        <strain evidence="2 3">JP610</strain>
    </source>
</reference>
<feature type="region of interest" description="Disordered" evidence="1">
    <location>
        <begin position="1"/>
        <end position="153"/>
    </location>
</feature>
<sequence length="314" mass="35586">MKDRPYTQPPLSVRNLASHTATNVDRSDMRTSTHRRSQAQQTTPADRPTCVPKIEYSGARGQQPWTDSTSHTSTDRISSIRQRMGPYRRDSTHSSVQADSDGVANTTDDAEHVSTESSPKDVTRVRNCTPSRVCSHTEHERTQPPRPVHTVSHSGLEDVCEVVGDRVCGTGQLERKLQEMESELMRVAGERRFERLRDEEDLLPDDEKLYDYLSAHWEDSNRNAALINEFETQMRDMTAVEERIYKCIADNTRLECALRRKSDSPILRPKTAVVHDMKRRRVQSKIDLVQTITRGLMIGAGINPSDIGTTDADE</sequence>
<evidence type="ECO:0000313" key="2">
    <source>
        <dbReference type="EMBL" id="KNC77484.1"/>
    </source>
</evidence>
<proteinExistence type="predicted"/>
<feature type="compositionally biased region" description="Polar residues" evidence="1">
    <location>
        <begin position="93"/>
        <end position="107"/>
    </location>
</feature>
<dbReference type="Proteomes" id="UP000054560">
    <property type="component" value="Unassembled WGS sequence"/>
</dbReference>